<evidence type="ECO:0000259" key="1">
    <source>
        <dbReference type="Pfam" id="PF24693"/>
    </source>
</evidence>
<evidence type="ECO:0000313" key="3">
    <source>
        <dbReference type="Proteomes" id="UP000278962"/>
    </source>
</evidence>
<feature type="domain" description="DUF7660" evidence="1">
    <location>
        <begin position="2"/>
        <end position="68"/>
    </location>
</feature>
<dbReference type="EMBL" id="RBIL01000002">
    <property type="protein sequence ID" value="RKQ88241.1"/>
    <property type="molecule type" value="Genomic_DNA"/>
</dbReference>
<evidence type="ECO:0000313" key="2">
    <source>
        <dbReference type="EMBL" id="RKQ88241.1"/>
    </source>
</evidence>
<protein>
    <recommendedName>
        <fullName evidence="1">DUF7660 domain-containing protein</fullName>
    </recommendedName>
</protein>
<dbReference type="Pfam" id="PF24693">
    <property type="entry name" value="DUF7660"/>
    <property type="match status" value="1"/>
</dbReference>
<dbReference type="AlphaFoldDB" id="A0A660L2L9"/>
<keyword evidence="3" id="KW-1185">Reference proteome</keyword>
<gene>
    <name evidence="2" type="ORF">C8N24_6283</name>
</gene>
<proteinExistence type="predicted"/>
<comment type="caution">
    <text evidence="2">The sequence shown here is derived from an EMBL/GenBank/DDBJ whole genome shotgun (WGS) entry which is preliminary data.</text>
</comment>
<dbReference type="Proteomes" id="UP000278962">
    <property type="component" value="Unassembled WGS sequence"/>
</dbReference>
<accession>A0A660L2L9</accession>
<dbReference type="InterPro" id="IPR056077">
    <property type="entry name" value="DUF7660"/>
</dbReference>
<sequence length="68" mass="7694">MASFLDALSTDAVERGSEWENAQIFDMLESMAAWLRDTADTPRFAPAGMTPEQWRFIADLILAGKHYE</sequence>
<name>A0A660L2L9_9ACTN</name>
<organism evidence="2 3">
    <name type="scientific">Solirubrobacter pauli</name>
    <dbReference type="NCBI Taxonomy" id="166793"/>
    <lineage>
        <taxon>Bacteria</taxon>
        <taxon>Bacillati</taxon>
        <taxon>Actinomycetota</taxon>
        <taxon>Thermoleophilia</taxon>
        <taxon>Solirubrobacterales</taxon>
        <taxon>Solirubrobacteraceae</taxon>
        <taxon>Solirubrobacter</taxon>
    </lineage>
</organism>
<reference evidence="2 3" key="1">
    <citation type="submission" date="2018-10" db="EMBL/GenBank/DDBJ databases">
        <title>Genomic Encyclopedia of Archaeal and Bacterial Type Strains, Phase II (KMG-II): from individual species to whole genera.</title>
        <authorList>
            <person name="Goeker M."/>
        </authorList>
    </citation>
    <scope>NUCLEOTIDE SEQUENCE [LARGE SCALE GENOMIC DNA]</scope>
    <source>
        <strain evidence="2 3">DSM 14954</strain>
    </source>
</reference>